<dbReference type="Proteomes" id="UP001221558">
    <property type="component" value="Chromosome"/>
</dbReference>
<dbReference type="GO" id="GO:0003677">
    <property type="term" value="F:DNA binding"/>
    <property type="evidence" value="ECO:0007669"/>
    <property type="project" value="UniProtKB-KW"/>
</dbReference>
<protein>
    <submittedName>
        <fullName evidence="2">Arm DNA-binding domain-containing protein</fullName>
    </submittedName>
</protein>
<reference evidence="2 3" key="1">
    <citation type="submission" date="2023-02" db="EMBL/GenBank/DDBJ databases">
        <title>Genome sequence of Sphingobacterium sp. KACC 22765.</title>
        <authorList>
            <person name="Kim S."/>
            <person name="Heo J."/>
            <person name="Kwon S.-W."/>
        </authorList>
    </citation>
    <scope>NUCLEOTIDE SEQUENCE [LARGE SCALE GENOMIC DNA]</scope>
    <source>
        <strain evidence="2 3">KACC 22765</strain>
    </source>
</reference>
<evidence type="ECO:0000259" key="1">
    <source>
        <dbReference type="Pfam" id="PF17293"/>
    </source>
</evidence>
<dbReference type="Pfam" id="PF17293">
    <property type="entry name" value="Arm-DNA-bind_5"/>
    <property type="match status" value="1"/>
</dbReference>
<dbReference type="RefSeq" id="WP_274268325.1">
    <property type="nucleotide sequence ID" value="NZ_CP117880.1"/>
</dbReference>
<dbReference type="EMBL" id="CP117880">
    <property type="protein sequence ID" value="WDF69612.1"/>
    <property type="molecule type" value="Genomic_DNA"/>
</dbReference>
<accession>A0ABY7WLT3</accession>
<sequence length="96" mass="10946">MDNKNVNTFGIHFIIRSPKNQKSKLVSVYARISVNGRRAEISLKRKVSPDQWSDLKGRAKGRSEEVVKLNTHIDRMRTLIAEAYHSLVEKGKVVTV</sequence>
<dbReference type="InterPro" id="IPR035386">
    <property type="entry name" value="Arm-DNA-bind_5"/>
</dbReference>
<name>A0ABY7WLT3_9SPHI</name>
<proteinExistence type="predicted"/>
<gene>
    <name evidence="2" type="ORF">PQ465_04345</name>
</gene>
<organism evidence="2 3">
    <name type="scientific">Sphingobacterium oryzagri</name>
    <dbReference type="NCBI Taxonomy" id="3025669"/>
    <lineage>
        <taxon>Bacteria</taxon>
        <taxon>Pseudomonadati</taxon>
        <taxon>Bacteroidota</taxon>
        <taxon>Sphingobacteriia</taxon>
        <taxon>Sphingobacteriales</taxon>
        <taxon>Sphingobacteriaceae</taxon>
        <taxon>Sphingobacterium</taxon>
    </lineage>
</organism>
<keyword evidence="3" id="KW-1185">Reference proteome</keyword>
<evidence type="ECO:0000313" key="2">
    <source>
        <dbReference type="EMBL" id="WDF69612.1"/>
    </source>
</evidence>
<feature type="domain" description="Arm DNA-binding" evidence="1">
    <location>
        <begin position="13"/>
        <end position="95"/>
    </location>
</feature>
<evidence type="ECO:0000313" key="3">
    <source>
        <dbReference type="Proteomes" id="UP001221558"/>
    </source>
</evidence>
<keyword evidence="2" id="KW-0238">DNA-binding</keyword>